<name>A0A7C5LGX0_CALS0</name>
<evidence type="ECO:0000313" key="1">
    <source>
        <dbReference type="EMBL" id="HHK69203.1"/>
    </source>
</evidence>
<proteinExistence type="predicted"/>
<sequence>MPRCIVVCEGERDAQFVEEYFKQQELFVFKRCDDFKQLQRRARLSSSEILITAGGGVPKIFQRTAKLQRQLLGEKRNPSIILIADSDREPFKSLKTELENYVNTPCKAHNVQPLVNVMMDGHTLELKDGKSDRAVRVSVFAVPQNLEQQVAEAFKKKYPLQSENKNPKQIINEITDRYFGGDIRKTLAKAVELLAEREWLREIGKAVKNFCSSSKENFYHG</sequence>
<protein>
    <recommendedName>
        <fullName evidence="2">DUF4276 family protein</fullName>
    </recommendedName>
</protein>
<gene>
    <name evidence="1" type="ORF">ENM11_08705</name>
</gene>
<reference evidence="1" key="1">
    <citation type="journal article" date="2020" name="mSystems">
        <title>Genome- and Community-Level Interaction Insights into Carbon Utilization and Element Cycling Functions of Hydrothermarchaeota in Hydrothermal Sediment.</title>
        <authorList>
            <person name="Zhou Z."/>
            <person name="Liu Y."/>
            <person name="Xu W."/>
            <person name="Pan J."/>
            <person name="Luo Z.H."/>
            <person name="Li M."/>
        </authorList>
    </citation>
    <scope>NUCLEOTIDE SEQUENCE [LARGE SCALE GENOMIC DNA]</scope>
    <source>
        <strain evidence="1">SpSt-1056</strain>
    </source>
</reference>
<accession>A0A7C5LGX0</accession>
<dbReference type="AlphaFoldDB" id="A0A7C5LGX0"/>
<comment type="caution">
    <text evidence="1">The sequence shown here is derived from an EMBL/GenBank/DDBJ whole genome shotgun (WGS) entry which is preliminary data.</text>
</comment>
<organism evidence="1">
    <name type="scientific">Caldiarchaeum subterraneum</name>
    <dbReference type="NCBI Taxonomy" id="311458"/>
    <lineage>
        <taxon>Archaea</taxon>
        <taxon>Nitrososphaerota</taxon>
        <taxon>Candidatus Caldarchaeales</taxon>
        <taxon>Candidatus Caldarchaeaceae</taxon>
        <taxon>Candidatus Caldarchaeum</taxon>
    </lineage>
</organism>
<evidence type="ECO:0008006" key="2">
    <source>
        <dbReference type="Google" id="ProtNLM"/>
    </source>
</evidence>
<dbReference type="EMBL" id="DRWN01000070">
    <property type="protein sequence ID" value="HHK69203.1"/>
    <property type="molecule type" value="Genomic_DNA"/>
</dbReference>